<organism evidence="1 2">
    <name type="scientific">Asparagus officinalis</name>
    <name type="common">Garden asparagus</name>
    <dbReference type="NCBI Taxonomy" id="4686"/>
    <lineage>
        <taxon>Eukaryota</taxon>
        <taxon>Viridiplantae</taxon>
        <taxon>Streptophyta</taxon>
        <taxon>Embryophyta</taxon>
        <taxon>Tracheophyta</taxon>
        <taxon>Spermatophyta</taxon>
        <taxon>Magnoliopsida</taxon>
        <taxon>Liliopsida</taxon>
        <taxon>Asparagales</taxon>
        <taxon>Asparagaceae</taxon>
        <taxon>Asparagoideae</taxon>
        <taxon>Asparagus</taxon>
    </lineage>
</organism>
<accession>A0A5P1EXP7</accession>
<proteinExistence type="predicted"/>
<evidence type="ECO:0000313" key="2">
    <source>
        <dbReference type="Proteomes" id="UP000243459"/>
    </source>
</evidence>
<dbReference type="EMBL" id="CM007385">
    <property type="protein sequence ID" value="ONK69281.1"/>
    <property type="molecule type" value="Genomic_DNA"/>
</dbReference>
<gene>
    <name evidence="1" type="ORF">A4U43_C05F21210</name>
</gene>
<reference evidence="2" key="1">
    <citation type="journal article" date="2017" name="Nat. Commun.">
        <title>The asparagus genome sheds light on the origin and evolution of a young Y chromosome.</title>
        <authorList>
            <person name="Harkess A."/>
            <person name="Zhou J."/>
            <person name="Xu C."/>
            <person name="Bowers J.E."/>
            <person name="Van der Hulst R."/>
            <person name="Ayyampalayam S."/>
            <person name="Mercati F."/>
            <person name="Riccardi P."/>
            <person name="McKain M.R."/>
            <person name="Kakrana A."/>
            <person name="Tang H."/>
            <person name="Ray J."/>
            <person name="Groenendijk J."/>
            <person name="Arikit S."/>
            <person name="Mathioni S.M."/>
            <person name="Nakano M."/>
            <person name="Shan H."/>
            <person name="Telgmann-Rauber A."/>
            <person name="Kanno A."/>
            <person name="Yue Z."/>
            <person name="Chen H."/>
            <person name="Li W."/>
            <person name="Chen Y."/>
            <person name="Xu X."/>
            <person name="Zhang Y."/>
            <person name="Luo S."/>
            <person name="Chen H."/>
            <person name="Gao J."/>
            <person name="Mao Z."/>
            <person name="Pires J.C."/>
            <person name="Luo M."/>
            <person name="Kudrna D."/>
            <person name="Wing R.A."/>
            <person name="Meyers B.C."/>
            <person name="Yi K."/>
            <person name="Kong H."/>
            <person name="Lavrijsen P."/>
            <person name="Sunseri F."/>
            <person name="Falavigna A."/>
            <person name="Ye Y."/>
            <person name="Leebens-Mack J.H."/>
            <person name="Chen G."/>
        </authorList>
    </citation>
    <scope>NUCLEOTIDE SEQUENCE [LARGE SCALE GENOMIC DNA]</scope>
    <source>
        <strain evidence="2">cv. DH0086</strain>
    </source>
</reference>
<dbReference type="Proteomes" id="UP000243459">
    <property type="component" value="Chromosome 5"/>
</dbReference>
<protein>
    <submittedName>
        <fullName evidence="1">Uncharacterized protein</fullName>
    </submittedName>
</protein>
<evidence type="ECO:0000313" key="1">
    <source>
        <dbReference type="EMBL" id="ONK69281.1"/>
    </source>
</evidence>
<sequence length="97" mass="10256">MVSTLYADLMHVQMFSGEGDSGEVDEVKGFADPALGLVDERDVVSPKAAIMPAALPKRPRFVEARSPKKKPGGRACRSSGCRWRGIRGDGAVAVAAV</sequence>
<dbReference type="Gramene" id="ONK69281">
    <property type="protein sequence ID" value="ONK69281"/>
    <property type="gene ID" value="A4U43_C05F21210"/>
</dbReference>
<dbReference type="AlphaFoldDB" id="A0A5P1EXP7"/>
<name>A0A5P1EXP7_ASPOF</name>
<keyword evidence="2" id="KW-1185">Reference proteome</keyword>